<name>A0A7M1AW54_9BACT</name>
<keyword evidence="5" id="KW-1003">Cell membrane</keyword>
<comment type="function">
    <text evidence="11">FliM is one of three proteins (FliG, FliN, FliM) that forms the rotor-mounted switch complex (C ring), located at the base of the basal body. This complex interacts with the CheY and CheZ chemotaxis proteins, in addition to contacting components of the motor that determine the direction of flagellar rotation.</text>
</comment>
<dbReference type="AlphaFoldDB" id="A0A7M1AW54"/>
<gene>
    <name evidence="14" type="primary">fliM</name>
    <name evidence="14" type="ORF">FJR03_07765</name>
</gene>
<sequence>MADILSQEEIDALLDVVEDEGDDVLESGEENLIPQRQVTLYDFKRPNRVSKEQLRAFRGVHDKMARSLASQISSIMRSIVEIQLHSVDQMTYGEFLMSLPNPTSFNVFSMKPLEGSGVIEINPSIAFPMLDRLLGGKGEPFDSTREFSDIELSLFETILRVMMATLKEAWGPVMDVYPTIESKESSPNVVQIVAQNEIVVMVVMEIIIGHSSGMMNICYPVISLEPVLPKLASRDLMLNETSSKKSRNTELKVLLGGAKVNVEANLGNADLTMSEILDLKVGDVLRLSSPADDVVTVSVDGKDRFRGEIGLRRFRKSINVLEIIETEKDEVKYALENLEKQRHDKISGVRDIIHEDEDEFETIENDEKNKGE</sequence>
<keyword evidence="14" id="KW-0282">Flagellum</keyword>
<keyword evidence="14" id="KW-0966">Cell projection</keyword>
<evidence type="ECO:0000256" key="6">
    <source>
        <dbReference type="ARBA" id="ARBA00022500"/>
    </source>
</evidence>
<dbReference type="GO" id="GO:0003774">
    <property type="term" value="F:cytoskeletal motor activity"/>
    <property type="evidence" value="ECO:0007669"/>
    <property type="project" value="InterPro"/>
</dbReference>
<keyword evidence="14" id="KW-0969">Cilium</keyword>
<evidence type="ECO:0000256" key="8">
    <source>
        <dbReference type="ARBA" id="ARBA00022779"/>
    </source>
</evidence>
<proteinExistence type="inferred from homology"/>
<dbReference type="GO" id="GO:0009425">
    <property type="term" value="C:bacterial-type flagellum basal body"/>
    <property type="evidence" value="ECO:0007669"/>
    <property type="project" value="UniProtKB-SubCell"/>
</dbReference>
<evidence type="ECO:0000256" key="4">
    <source>
        <dbReference type="ARBA" id="ARBA00021898"/>
    </source>
</evidence>
<dbReference type="PANTHER" id="PTHR30034:SF3">
    <property type="entry name" value="FLAGELLAR MOTOR SWITCH PROTEIN FLIM"/>
    <property type="match status" value="1"/>
</dbReference>
<evidence type="ECO:0000256" key="12">
    <source>
        <dbReference type="NCBIfam" id="TIGR01397"/>
    </source>
</evidence>
<comment type="similarity">
    <text evidence="3">Belongs to the FliM family.</text>
</comment>
<dbReference type="Gene3D" id="3.40.1550.10">
    <property type="entry name" value="CheC-like"/>
    <property type="match status" value="1"/>
</dbReference>
<accession>A0A7M1AW54</accession>
<evidence type="ECO:0000256" key="9">
    <source>
        <dbReference type="ARBA" id="ARBA00023136"/>
    </source>
</evidence>
<keyword evidence="10" id="KW-0975">Bacterial flagellum</keyword>
<dbReference type="CDD" id="cd17908">
    <property type="entry name" value="FliM"/>
    <property type="match status" value="1"/>
</dbReference>
<keyword evidence="8" id="KW-0283">Flagellar rotation</keyword>
<dbReference type="InterPro" id="IPR028976">
    <property type="entry name" value="CheC-like_sf"/>
</dbReference>
<dbReference type="GO" id="GO:0071978">
    <property type="term" value="P:bacterial-type flagellum-dependent swarming motility"/>
    <property type="evidence" value="ECO:0007669"/>
    <property type="project" value="TreeGrafter"/>
</dbReference>
<dbReference type="Pfam" id="PF02154">
    <property type="entry name" value="FliM"/>
    <property type="match status" value="1"/>
</dbReference>
<dbReference type="GO" id="GO:0005886">
    <property type="term" value="C:plasma membrane"/>
    <property type="evidence" value="ECO:0007669"/>
    <property type="project" value="UniProtKB-SubCell"/>
</dbReference>
<dbReference type="EMBL" id="CP041165">
    <property type="protein sequence ID" value="QOP41644.1"/>
    <property type="molecule type" value="Genomic_DNA"/>
</dbReference>
<organism evidence="14 15">
    <name type="scientific">Sulfurimonas marina</name>
    <dbReference type="NCBI Taxonomy" id="2590551"/>
    <lineage>
        <taxon>Bacteria</taxon>
        <taxon>Pseudomonadati</taxon>
        <taxon>Campylobacterota</taxon>
        <taxon>Epsilonproteobacteria</taxon>
        <taxon>Campylobacterales</taxon>
        <taxon>Sulfurimonadaceae</taxon>
        <taxon>Sulfurimonas</taxon>
    </lineage>
</organism>
<dbReference type="KEGG" id="smax:FJR03_07765"/>
<dbReference type="InterPro" id="IPR036429">
    <property type="entry name" value="SpoA-like_sf"/>
</dbReference>
<evidence type="ECO:0000256" key="3">
    <source>
        <dbReference type="ARBA" id="ARBA00011049"/>
    </source>
</evidence>
<evidence type="ECO:0000256" key="10">
    <source>
        <dbReference type="ARBA" id="ARBA00023143"/>
    </source>
</evidence>
<dbReference type="NCBIfam" id="TIGR01397">
    <property type="entry name" value="fliM_switch"/>
    <property type="match status" value="1"/>
</dbReference>
<keyword evidence="9" id="KW-0472">Membrane</keyword>
<keyword evidence="6" id="KW-0145">Chemotaxis</keyword>
<evidence type="ECO:0000256" key="1">
    <source>
        <dbReference type="ARBA" id="ARBA00004117"/>
    </source>
</evidence>
<dbReference type="Pfam" id="PF01052">
    <property type="entry name" value="FliMN_C"/>
    <property type="match status" value="1"/>
</dbReference>
<dbReference type="InterPro" id="IPR001543">
    <property type="entry name" value="FliN-like_C"/>
</dbReference>
<keyword evidence="15" id="KW-1185">Reference proteome</keyword>
<dbReference type="Proteomes" id="UP000593910">
    <property type="component" value="Chromosome"/>
</dbReference>
<dbReference type="RefSeq" id="WP_193112962.1">
    <property type="nucleotide sequence ID" value="NZ_CP041165.1"/>
</dbReference>
<feature type="domain" description="Flagellar motor switch protein FliN-like C-terminal" evidence="13">
    <location>
        <begin position="255"/>
        <end position="324"/>
    </location>
</feature>
<dbReference type="SUPFAM" id="SSF103039">
    <property type="entry name" value="CheC-like"/>
    <property type="match status" value="1"/>
</dbReference>
<dbReference type="InterPro" id="IPR001689">
    <property type="entry name" value="Flag_FliM"/>
</dbReference>
<reference evidence="14 15" key="1">
    <citation type="submission" date="2019-06" db="EMBL/GenBank/DDBJ databases">
        <title>Sulfurimonas gotlandica sp. nov., a chemoautotrophic and psychrotolerant epsilonproteobacterium isolated from a pelagic redoxcline, and an emended description of the genus Sulfurimonas.</title>
        <authorList>
            <person name="Wang S."/>
            <person name="Jiang L."/>
            <person name="Shao Z."/>
        </authorList>
    </citation>
    <scope>NUCLEOTIDE SEQUENCE [LARGE SCALE GENOMIC DNA]</scope>
    <source>
        <strain evidence="14 15">B2</strain>
    </source>
</reference>
<dbReference type="Gene3D" id="2.30.330.10">
    <property type="entry name" value="SpoA-like"/>
    <property type="match status" value="1"/>
</dbReference>
<dbReference type="PANTHER" id="PTHR30034">
    <property type="entry name" value="FLAGELLAR MOTOR SWITCH PROTEIN FLIM"/>
    <property type="match status" value="1"/>
</dbReference>
<dbReference type="GO" id="GO:0050918">
    <property type="term" value="P:positive chemotaxis"/>
    <property type="evidence" value="ECO:0007669"/>
    <property type="project" value="TreeGrafter"/>
</dbReference>
<evidence type="ECO:0000313" key="14">
    <source>
        <dbReference type="EMBL" id="QOP41644.1"/>
    </source>
</evidence>
<evidence type="ECO:0000256" key="7">
    <source>
        <dbReference type="ARBA" id="ARBA00022519"/>
    </source>
</evidence>
<evidence type="ECO:0000256" key="5">
    <source>
        <dbReference type="ARBA" id="ARBA00022475"/>
    </source>
</evidence>
<dbReference type="SUPFAM" id="SSF101801">
    <property type="entry name" value="Surface presentation of antigens (SPOA)"/>
    <property type="match status" value="1"/>
</dbReference>
<evidence type="ECO:0000256" key="2">
    <source>
        <dbReference type="ARBA" id="ARBA00004417"/>
    </source>
</evidence>
<evidence type="ECO:0000259" key="13">
    <source>
        <dbReference type="Pfam" id="PF01052"/>
    </source>
</evidence>
<dbReference type="PIRSF" id="PIRSF002888">
    <property type="entry name" value="FliM"/>
    <property type="match status" value="1"/>
</dbReference>
<evidence type="ECO:0000256" key="11">
    <source>
        <dbReference type="ARBA" id="ARBA00025044"/>
    </source>
</evidence>
<comment type="subcellular location">
    <subcellularLocation>
        <location evidence="1">Bacterial flagellum basal body</location>
    </subcellularLocation>
    <subcellularLocation>
        <location evidence="2">Cell inner membrane</location>
        <topology evidence="2">Peripheral membrane protein</topology>
    </subcellularLocation>
</comment>
<evidence type="ECO:0000313" key="15">
    <source>
        <dbReference type="Proteomes" id="UP000593910"/>
    </source>
</evidence>
<protein>
    <recommendedName>
        <fullName evidence="4 12">Flagellar motor switch protein FliM</fullName>
    </recommendedName>
</protein>
<dbReference type="PRINTS" id="PR00955">
    <property type="entry name" value="FLGMOTORFLIM"/>
</dbReference>
<keyword evidence="7" id="KW-0997">Cell inner membrane</keyword>